<dbReference type="EMBL" id="SADE01000002">
    <property type="protein sequence ID" value="RVU35972.1"/>
    <property type="molecule type" value="Genomic_DNA"/>
</dbReference>
<protein>
    <recommendedName>
        <fullName evidence="1">SMP-30/Gluconolactonase/LRE-like region domain-containing protein</fullName>
    </recommendedName>
</protein>
<keyword evidence="3" id="KW-1185">Reference proteome</keyword>
<evidence type="ECO:0000313" key="3">
    <source>
        <dbReference type="Proteomes" id="UP000287447"/>
    </source>
</evidence>
<dbReference type="InterPro" id="IPR051262">
    <property type="entry name" value="SMP-30/CGR1_Lactonase"/>
</dbReference>
<name>A0A437QN81_9PROT</name>
<reference evidence="3" key="1">
    <citation type="submission" date="2019-01" db="EMBL/GenBank/DDBJ databases">
        <title>Gri0909 isolated from a small marine red alga.</title>
        <authorList>
            <person name="Kim J."/>
            <person name="Jeong S.E."/>
            <person name="Jeon C.O."/>
        </authorList>
    </citation>
    <scope>NUCLEOTIDE SEQUENCE [LARGE SCALE GENOMIC DNA]</scope>
    <source>
        <strain evidence="3">Gri0909</strain>
    </source>
</reference>
<dbReference type="InterPro" id="IPR013658">
    <property type="entry name" value="SGL"/>
</dbReference>
<comment type="caution">
    <text evidence="2">The sequence shown here is derived from an EMBL/GenBank/DDBJ whole genome shotgun (WGS) entry which is preliminary data.</text>
</comment>
<dbReference type="OrthoDB" id="241638at2"/>
<organism evidence="2 3">
    <name type="scientific">Hwanghaeella grinnelliae</name>
    <dbReference type="NCBI Taxonomy" id="2500179"/>
    <lineage>
        <taxon>Bacteria</taxon>
        <taxon>Pseudomonadati</taxon>
        <taxon>Pseudomonadota</taxon>
        <taxon>Alphaproteobacteria</taxon>
        <taxon>Rhodospirillales</taxon>
        <taxon>Rhodospirillaceae</taxon>
        <taxon>Hwanghaeella</taxon>
    </lineage>
</organism>
<dbReference type="RefSeq" id="WP_127765449.1">
    <property type="nucleotide sequence ID" value="NZ_SADE01000002.1"/>
</dbReference>
<sequence>MTEATNGPTAGTAPGGLADQFRLDDIAFTGRDLYRPECVLATASGSLYTSDWNGGVTWLRPDGGQERILADGPAETLGIDFKPNGFALLENGDFLIANISDDGGIWRLSRDGNLRPYLLEADRQTLPASNFVLLDDLGRVWITISTRREPRSLGYRPDVDDGFIILADAKGARIVADGIGFTNEVALSDDGRWLYVNETFVRRTSRFPVADDGSLGPKEVVVEYGPGIFPDGLAFDAEGHMWITSIVSNRVIRLAPSGAYEILLEDFDPDHLAWVEEAYQAGEMDRPHMDGIKSRVLRSVSSLCFGGQDLRQLWFGCLLGDQVGHMASPIAGRPPAHWAFPW</sequence>
<dbReference type="PANTHER" id="PTHR47572">
    <property type="entry name" value="LIPOPROTEIN-RELATED"/>
    <property type="match status" value="1"/>
</dbReference>
<dbReference type="SUPFAM" id="SSF63829">
    <property type="entry name" value="Calcium-dependent phosphotriesterase"/>
    <property type="match status" value="1"/>
</dbReference>
<dbReference type="PANTHER" id="PTHR47572:SF5">
    <property type="entry name" value="BLR2277 PROTEIN"/>
    <property type="match status" value="1"/>
</dbReference>
<dbReference type="InterPro" id="IPR011042">
    <property type="entry name" value="6-blade_b-propeller_TolB-like"/>
</dbReference>
<feature type="domain" description="SMP-30/Gluconolactonase/LRE-like region" evidence="1">
    <location>
        <begin position="36"/>
        <end position="259"/>
    </location>
</feature>
<gene>
    <name evidence="2" type="ORF">EOI86_12030</name>
</gene>
<dbReference type="AlphaFoldDB" id="A0A437QN81"/>
<proteinExistence type="predicted"/>
<accession>A0A437QN81</accession>
<dbReference type="Pfam" id="PF08450">
    <property type="entry name" value="SGL"/>
    <property type="match status" value="1"/>
</dbReference>
<dbReference type="Gene3D" id="2.120.10.30">
    <property type="entry name" value="TolB, C-terminal domain"/>
    <property type="match status" value="1"/>
</dbReference>
<evidence type="ECO:0000259" key="1">
    <source>
        <dbReference type="Pfam" id="PF08450"/>
    </source>
</evidence>
<evidence type="ECO:0000313" key="2">
    <source>
        <dbReference type="EMBL" id="RVU35972.1"/>
    </source>
</evidence>
<dbReference type="Proteomes" id="UP000287447">
    <property type="component" value="Unassembled WGS sequence"/>
</dbReference>